<dbReference type="InterPro" id="IPR000719">
    <property type="entry name" value="Prot_kinase_dom"/>
</dbReference>
<evidence type="ECO:0000256" key="1">
    <source>
        <dbReference type="SAM" id="MobiDB-lite"/>
    </source>
</evidence>
<keyword evidence="4" id="KW-1185">Reference proteome</keyword>
<dbReference type="PROSITE" id="PS00108">
    <property type="entry name" value="PROTEIN_KINASE_ST"/>
    <property type="match status" value="1"/>
</dbReference>
<reference evidence="3" key="1">
    <citation type="submission" date="2021-02" db="EMBL/GenBank/DDBJ databases">
        <authorList>
            <person name="Dougan E. K."/>
            <person name="Rhodes N."/>
            <person name="Thang M."/>
            <person name="Chan C."/>
        </authorList>
    </citation>
    <scope>NUCLEOTIDE SEQUENCE</scope>
</reference>
<dbReference type="SUPFAM" id="SSF56112">
    <property type="entry name" value="Protein kinase-like (PK-like)"/>
    <property type="match status" value="1"/>
</dbReference>
<comment type="caution">
    <text evidence="3">The sequence shown here is derived from an EMBL/GenBank/DDBJ whole genome shotgun (WGS) entry which is preliminary data.</text>
</comment>
<dbReference type="InterPro" id="IPR008271">
    <property type="entry name" value="Ser/Thr_kinase_AS"/>
</dbReference>
<feature type="domain" description="Protein kinase" evidence="2">
    <location>
        <begin position="262"/>
        <end position="525"/>
    </location>
</feature>
<feature type="compositionally biased region" description="Basic and acidic residues" evidence="1">
    <location>
        <begin position="79"/>
        <end position="96"/>
    </location>
</feature>
<dbReference type="AlphaFoldDB" id="A0A812T4B6"/>
<accession>A0A812T4B6</accession>
<dbReference type="Pfam" id="PF07714">
    <property type="entry name" value="PK_Tyr_Ser-Thr"/>
    <property type="match status" value="1"/>
</dbReference>
<dbReference type="OrthoDB" id="424060at2759"/>
<dbReference type="Gene3D" id="3.30.200.20">
    <property type="entry name" value="Phosphorylase Kinase, domain 1"/>
    <property type="match status" value="1"/>
</dbReference>
<evidence type="ECO:0000313" key="4">
    <source>
        <dbReference type="Proteomes" id="UP000601435"/>
    </source>
</evidence>
<dbReference type="Gene3D" id="1.10.510.10">
    <property type="entry name" value="Transferase(Phosphotransferase) domain 1"/>
    <property type="match status" value="1"/>
</dbReference>
<feature type="compositionally biased region" description="Acidic residues" evidence="1">
    <location>
        <begin position="1"/>
        <end position="26"/>
    </location>
</feature>
<dbReference type="InterPro" id="IPR051681">
    <property type="entry name" value="Ser/Thr_Kinases-Pseudokinases"/>
</dbReference>
<name>A0A812T4B6_9DINO</name>
<dbReference type="PANTHER" id="PTHR44329">
    <property type="entry name" value="SERINE/THREONINE-PROTEIN KINASE TNNI3K-RELATED"/>
    <property type="match status" value="1"/>
</dbReference>
<dbReference type="PROSITE" id="PS50011">
    <property type="entry name" value="PROTEIN_KINASE_DOM"/>
    <property type="match status" value="1"/>
</dbReference>
<evidence type="ECO:0000313" key="3">
    <source>
        <dbReference type="EMBL" id="CAE7505468.1"/>
    </source>
</evidence>
<proteinExistence type="predicted"/>
<dbReference type="EMBL" id="CAJNJA010023097">
    <property type="protein sequence ID" value="CAE7505468.1"/>
    <property type="molecule type" value="Genomic_DNA"/>
</dbReference>
<sequence>MTSLEVEGEGAYDDDFEEEDASDDDREAPPADPPALPVSARTDKPPRPSTPQASPAEARLPIRREPSLGRSGSRGSPVKADHRHSVSMPADKDPRVSRTGSGALIVADGLPVLTSLDDQLDNGRSMGSAPSTGRRVVRGKVSVGDDHRPGTGDSSTQGVISPAAPPKDSKPLWLQHDGKSARNKDALPSSGSVDPDPPRGARRARPGESPGAASEGDAVRSEDPRKIKRLQQEVQRLSQRLQESEMFSAHDDGLPKFALEEVAVGNMIAQGGFSSVHHATWMCTPCALKKIFDPVLTEELKAEFENEVQMLRRLRHPNVVTLMAVCRTPPALSILTEMVFGGSLFEILHGTVPRPRGSLEADPATLLPVVRQAGVALTYLHAMMVVHRDIKSQNVLLTEGNRPIAKLCDFGLARMRSELCTGSMQWAGTAPYMAPELFAKRKYDETVDVFAFGTMVWEVAAAEIPHANLDAPDIAHRVQTKEFAGLSVPHSWPKSLKNLLRSALSAQPDQRPAMTHIVTELETVIREFAIS</sequence>
<dbReference type="GO" id="GO:0004674">
    <property type="term" value="F:protein serine/threonine kinase activity"/>
    <property type="evidence" value="ECO:0007669"/>
    <property type="project" value="TreeGrafter"/>
</dbReference>
<organism evidence="3 4">
    <name type="scientific">Symbiodinium necroappetens</name>
    <dbReference type="NCBI Taxonomy" id="1628268"/>
    <lineage>
        <taxon>Eukaryota</taxon>
        <taxon>Sar</taxon>
        <taxon>Alveolata</taxon>
        <taxon>Dinophyceae</taxon>
        <taxon>Suessiales</taxon>
        <taxon>Symbiodiniaceae</taxon>
        <taxon>Symbiodinium</taxon>
    </lineage>
</organism>
<dbReference type="InterPro" id="IPR011009">
    <property type="entry name" value="Kinase-like_dom_sf"/>
</dbReference>
<protein>
    <recommendedName>
        <fullName evidence="2">Protein kinase domain-containing protein</fullName>
    </recommendedName>
</protein>
<dbReference type="Proteomes" id="UP000601435">
    <property type="component" value="Unassembled WGS sequence"/>
</dbReference>
<feature type="compositionally biased region" description="Basic and acidic residues" evidence="1">
    <location>
        <begin position="176"/>
        <end position="185"/>
    </location>
</feature>
<dbReference type="GO" id="GO:0005524">
    <property type="term" value="F:ATP binding"/>
    <property type="evidence" value="ECO:0007669"/>
    <property type="project" value="InterPro"/>
</dbReference>
<evidence type="ECO:0000259" key="2">
    <source>
        <dbReference type="PROSITE" id="PS50011"/>
    </source>
</evidence>
<dbReference type="InterPro" id="IPR001245">
    <property type="entry name" value="Ser-Thr/Tyr_kinase_cat_dom"/>
</dbReference>
<dbReference type="SMART" id="SM00220">
    <property type="entry name" value="S_TKc"/>
    <property type="match status" value="1"/>
</dbReference>
<feature type="region of interest" description="Disordered" evidence="1">
    <location>
        <begin position="1"/>
        <end position="226"/>
    </location>
</feature>
<gene>
    <name evidence="3" type="ORF">SNEC2469_LOCUS14411</name>
</gene>